<keyword evidence="4" id="KW-0496">Mitochondrion</keyword>
<dbReference type="AlphaFoldDB" id="B7FZU6"/>
<gene>
    <name evidence="7" type="ORF">PHATRDRAFT_46038</name>
</gene>
<evidence type="ECO:0000313" key="7">
    <source>
        <dbReference type="EMBL" id="EEC47968.1"/>
    </source>
</evidence>
<dbReference type="HOGENOM" id="CLU_290621_0_0_1"/>
<reference evidence="8" key="2">
    <citation type="submission" date="2008-08" db="EMBL/GenBank/DDBJ databases">
        <authorList>
            <consortium name="Diatom Consortium"/>
            <person name="Grigoriev I."/>
            <person name="Grimwood J."/>
            <person name="Kuo A."/>
            <person name="Otillar R.P."/>
            <person name="Salamov A."/>
            <person name="Detter J.C."/>
            <person name="Lindquist E."/>
            <person name="Shapiro H."/>
            <person name="Lucas S."/>
            <person name="Glavina del Rio T."/>
            <person name="Pitluck S."/>
            <person name="Rokhsar D."/>
            <person name="Bowler C."/>
        </authorList>
    </citation>
    <scope>GENOME REANNOTATION</scope>
    <source>
        <strain evidence="8">CCAP 1055/1</strain>
    </source>
</reference>
<dbReference type="RefSeq" id="XP_002180560.1">
    <property type="nucleotide sequence ID" value="XM_002180524.1"/>
</dbReference>
<keyword evidence="5" id="KW-0472">Membrane</keyword>
<dbReference type="Pfam" id="PF08637">
    <property type="entry name" value="NCA2"/>
    <property type="match status" value="1"/>
</dbReference>
<organism evidence="7 8">
    <name type="scientific">Phaeodactylum tricornutum (strain CCAP 1055/1)</name>
    <dbReference type="NCBI Taxonomy" id="556484"/>
    <lineage>
        <taxon>Eukaryota</taxon>
        <taxon>Sar</taxon>
        <taxon>Stramenopiles</taxon>
        <taxon>Ochrophyta</taxon>
        <taxon>Bacillariophyta</taxon>
        <taxon>Bacillariophyceae</taxon>
        <taxon>Bacillariophycidae</taxon>
        <taxon>Naviculales</taxon>
        <taxon>Phaeodactylaceae</taxon>
        <taxon>Phaeodactylum</taxon>
    </lineage>
</organism>
<dbReference type="Proteomes" id="UP000000759">
    <property type="component" value="Chromosome 9"/>
</dbReference>
<feature type="region of interest" description="Disordered" evidence="6">
    <location>
        <begin position="213"/>
        <end position="253"/>
    </location>
</feature>
<dbReference type="InterPro" id="IPR013946">
    <property type="entry name" value="NCA2-like"/>
</dbReference>
<feature type="compositionally biased region" description="Polar residues" evidence="6">
    <location>
        <begin position="339"/>
        <end position="353"/>
    </location>
</feature>
<dbReference type="GeneID" id="7201406"/>
<keyword evidence="2" id="KW-0812">Transmembrane</keyword>
<dbReference type="GO" id="GO:0005741">
    <property type="term" value="C:mitochondrial outer membrane"/>
    <property type="evidence" value="ECO:0007669"/>
    <property type="project" value="TreeGrafter"/>
</dbReference>
<comment type="subcellular location">
    <subcellularLocation>
        <location evidence="1">Mitochondrion membrane</location>
        <topology evidence="1">Multi-pass membrane protein</topology>
    </subcellularLocation>
</comment>
<sequence>MTWRLGEVASKATQWASSGSSSSSGSDIEGDTTVDSFDNTRTSVLQLTDTTYRRVDAAASAIHPSAPLNFHLLATAPVENQNPHHRNATSSSATQSYWNYASNTLQQAAESTYSGVSGLIANLYQDNKDNSTIQNRPDSWFGTQYPWNTSSQPTGAANNLTGDPYANDVPANNNNYKNSSIFNVAKLTNWVFSPRAGSFRKAENYDTTSGRALPIPGAASNPRRGTYSTPDLTGMLLDNPYNSVRGRRHSKRNSMSAVRSLLTLVPNNKNIIQNSIPTSSIVDTITAPLHTLHETSESRDNTTLSLTIPQANEDSSDLPSLQQSWSEYDLTPVRDTPSSKRTNCDPSTPPLTQSRHKTAVSDAETASQVAEGTIRALRDMALDEAVELQASLRFWTDRWEQPVLSWIEAGPYVWTSRAGYNHQAVGRKVSQIQAVLARRCAAIGELQQHLLKAGWQRGVAQWGVLGQGGQWAAVAGFDAERNVLPSEGEPQDVKGDRQPAGRMEPPEREPLYRHMSSDITDVVHEPSHSSTGNSASSLPNISVVDANHVGIDMNTHSISQHGKSRRDRQHSTKKVMANVMVQKRDGGGIFVDDPSILAEWSVEAIALTRRQLFRAANGQLPLPFDSNWIKDQYEEDGTRVISQPATSARHHPLPLWASAELASGGTVEMSSLQSGSIEGQAANPTPKKPAQIAITNLPLMVNEVTKLLDVMEDAMEIQRWRRLDRLRPPSWLRRNWYMVAALVPTCSMFFSQVVRKGYTKGLVQGIIRSVSSFVKERLRDPIRAIFNELLKGRENFSDSKARAEAVETLKKMIESWLEDYHPHMSPEERRAMAEAMDVTMVEKTKEESMKTFYEINNVIRMSFIEMQYMKKEMMNALNAMDEMMSANDINMNLAAITPVFLVSYFSTRIFKFMYYALLKLGKSREETFASFRDILTDIDRLLVMRDNPPPPPGHSESELASHVAPCVLGRDDLGMLMLLIHECRTIMWRDRHRFQPKVIANVSEDLDEIAGERGAVSVRQQLQIVARMSRTYPFLKVISTGHDFHYSQLRMVG</sequence>
<dbReference type="OrthoDB" id="413313at2759"/>
<reference evidence="7 8" key="1">
    <citation type="journal article" date="2008" name="Nature">
        <title>The Phaeodactylum genome reveals the evolutionary history of diatom genomes.</title>
        <authorList>
            <person name="Bowler C."/>
            <person name="Allen A.E."/>
            <person name="Badger J.H."/>
            <person name="Grimwood J."/>
            <person name="Jabbari K."/>
            <person name="Kuo A."/>
            <person name="Maheswari U."/>
            <person name="Martens C."/>
            <person name="Maumus F."/>
            <person name="Otillar R.P."/>
            <person name="Rayko E."/>
            <person name="Salamov A."/>
            <person name="Vandepoele K."/>
            <person name="Beszteri B."/>
            <person name="Gruber A."/>
            <person name="Heijde M."/>
            <person name="Katinka M."/>
            <person name="Mock T."/>
            <person name="Valentin K."/>
            <person name="Verret F."/>
            <person name="Berges J.A."/>
            <person name="Brownlee C."/>
            <person name="Cadoret J.P."/>
            <person name="Chiovitti A."/>
            <person name="Choi C.J."/>
            <person name="Coesel S."/>
            <person name="De Martino A."/>
            <person name="Detter J.C."/>
            <person name="Durkin C."/>
            <person name="Falciatore A."/>
            <person name="Fournet J."/>
            <person name="Haruta M."/>
            <person name="Huysman M.J."/>
            <person name="Jenkins B.D."/>
            <person name="Jiroutova K."/>
            <person name="Jorgensen R.E."/>
            <person name="Joubert Y."/>
            <person name="Kaplan A."/>
            <person name="Kroger N."/>
            <person name="Kroth P.G."/>
            <person name="La Roche J."/>
            <person name="Lindquist E."/>
            <person name="Lommer M."/>
            <person name="Martin-Jezequel V."/>
            <person name="Lopez P.J."/>
            <person name="Lucas S."/>
            <person name="Mangogna M."/>
            <person name="McGinnis K."/>
            <person name="Medlin L.K."/>
            <person name="Montsant A."/>
            <person name="Oudot-Le Secq M.P."/>
            <person name="Napoli C."/>
            <person name="Obornik M."/>
            <person name="Parker M.S."/>
            <person name="Petit J.L."/>
            <person name="Porcel B.M."/>
            <person name="Poulsen N."/>
            <person name="Robison M."/>
            <person name="Rychlewski L."/>
            <person name="Rynearson T.A."/>
            <person name="Schmutz J."/>
            <person name="Shapiro H."/>
            <person name="Siaut M."/>
            <person name="Stanley M."/>
            <person name="Sussman M.R."/>
            <person name="Taylor A.R."/>
            <person name="Vardi A."/>
            <person name="von Dassow P."/>
            <person name="Vyverman W."/>
            <person name="Willis A."/>
            <person name="Wyrwicz L.S."/>
            <person name="Rokhsar D.S."/>
            <person name="Weissenbach J."/>
            <person name="Armbrust E.V."/>
            <person name="Green B.R."/>
            <person name="Van de Peer Y."/>
            <person name="Grigoriev I.V."/>
        </authorList>
    </citation>
    <scope>NUCLEOTIDE SEQUENCE [LARGE SCALE GENOMIC DNA]</scope>
    <source>
        <strain evidence="7 8">CCAP 1055/1</strain>
    </source>
</reference>
<feature type="compositionally biased region" description="Low complexity" evidence="6">
    <location>
        <begin position="17"/>
        <end position="26"/>
    </location>
</feature>
<dbReference type="EMBL" id="CM000612">
    <property type="protein sequence ID" value="EEC47968.1"/>
    <property type="molecule type" value="Genomic_DNA"/>
</dbReference>
<feature type="region of interest" description="Disordered" evidence="6">
    <location>
        <begin position="9"/>
        <end position="36"/>
    </location>
</feature>
<keyword evidence="8" id="KW-1185">Reference proteome</keyword>
<dbReference type="PANTHER" id="PTHR28234">
    <property type="entry name" value="NUCLEAR CONTROL OF ATPASE PROTEIN 2"/>
    <property type="match status" value="1"/>
</dbReference>
<evidence type="ECO:0000256" key="2">
    <source>
        <dbReference type="ARBA" id="ARBA00022692"/>
    </source>
</evidence>
<evidence type="ECO:0000313" key="8">
    <source>
        <dbReference type="Proteomes" id="UP000000759"/>
    </source>
</evidence>
<name>B7FZU6_PHATC</name>
<feature type="region of interest" description="Disordered" evidence="6">
    <location>
        <begin position="331"/>
        <end position="366"/>
    </location>
</feature>
<dbReference type="KEGG" id="pti:PHATRDRAFT_46038"/>
<evidence type="ECO:0000256" key="6">
    <source>
        <dbReference type="SAM" id="MobiDB-lite"/>
    </source>
</evidence>
<evidence type="ECO:0000256" key="4">
    <source>
        <dbReference type="ARBA" id="ARBA00023128"/>
    </source>
</evidence>
<dbReference type="eggNOG" id="ENOG502QQIS">
    <property type="taxonomic scope" value="Eukaryota"/>
</dbReference>
<feature type="compositionally biased region" description="Basic and acidic residues" evidence="6">
    <location>
        <begin position="491"/>
        <end position="508"/>
    </location>
</feature>
<dbReference type="PANTHER" id="PTHR28234:SF1">
    <property type="entry name" value="NUCLEAR CONTROL OF ATPASE PROTEIN 2"/>
    <property type="match status" value="1"/>
</dbReference>
<evidence type="ECO:0000256" key="1">
    <source>
        <dbReference type="ARBA" id="ARBA00004225"/>
    </source>
</evidence>
<dbReference type="PaxDb" id="2850-Phatr46038"/>
<evidence type="ECO:0000256" key="3">
    <source>
        <dbReference type="ARBA" id="ARBA00022989"/>
    </source>
</evidence>
<accession>B7FZU6</accession>
<protein>
    <submittedName>
        <fullName evidence="7">Uncharacterized protein</fullName>
    </submittedName>
</protein>
<proteinExistence type="predicted"/>
<keyword evidence="3" id="KW-1133">Transmembrane helix</keyword>
<evidence type="ECO:0000256" key="5">
    <source>
        <dbReference type="ARBA" id="ARBA00023136"/>
    </source>
</evidence>
<feature type="region of interest" description="Disordered" evidence="6">
    <location>
        <begin position="483"/>
        <end position="508"/>
    </location>
</feature>
<dbReference type="InParanoid" id="B7FZU6"/>